<dbReference type="InterPro" id="IPR013025">
    <property type="entry name" value="Ribosomal_uL23-like"/>
</dbReference>
<evidence type="ECO:0000313" key="6">
    <source>
        <dbReference type="EMBL" id="KFH43734.1"/>
    </source>
</evidence>
<dbReference type="InterPro" id="IPR012677">
    <property type="entry name" value="Nucleotide-bd_a/b_plait_sf"/>
</dbReference>
<dbReference type="AlphaFoldDB" id="A0A086T302"/>
<keyword evidence="3" id="KW-0687">Ribonucleoprotein</keyword>
<dbReference type="OrthoDB" id="275582at2759"/>
<proteinExistence type="inferred from homology"/>
<dbReference type="GO" id="GO:0005762">
    <property type="term" value="C:mitochondrial large ribosomal subunit"/>
    <property type="evidence" value="ECO:0007669"/>
    <property type="project" value="TreeGrafter"/>
</dbReference>
<feature type="region of interest" description="Disordered" evidence="5">
    <location>
        <begin position="181"/>
        <end position="218"/>
    </location>
</feature>
<keyword evidence="7" id="KW-1185">Reference proteome</keyword>
<gene>
    <name evidence="6" type="ORF">ACRE_055210</name>
</gene>
<dbReference type="GO" id="GO:0032543">
    <property type="term" value="P:mitochondrial translation"/>
    <property type="evidence" value="ECO:0007669"/>
    <property type="project" value="TreeGrafter"/>
</dbReference>
<dbReference type="PANTHER" id="PTHR12059">
    <property type="entry name" value="RIBOSOMAL PROTEIN L23-RELATED"/>
    <property type="match status" value="1"/>
</dbReference>
<reference evidence="7" key="1">
    <citation type="journal article" date="2014" name="Genome Announc.">
        <title>Genome sequence and annotation of Acremonium chrysogenum, producer of the beta-lactam antibiotic cephalosporin C.</title>
        <authorList>
            <person name="Terfehr D."/>
            <person name="Dahlmann T.A."/>
            <person name="Specht T."/>
            <person name="Zadra I."/>
            <person name="Kuernsteiner H."/>
            <person name="Kueck U."/>
        </authorList>
    </citation>
    <scope>NUCLEOTIDE SEQUENCE [LARGE SCALE GENOMIC DNA]</scope>
    <source>
        <strain evidence="7">ATCC 11550 / CBS 779.69 / DSM 880 / IAM 14645 / JCM 23072 / IMI 49137</strain>
    </source>
</reference>
<feature type="compositionally biased region" description="Basic and acidic residues" evidence="5">
    <location>
        <begin position="195"/>
        <end position="218"/>
    </location>
</feature>
<evidence type="ECO:0000256" key="2">
    <source>
        <dbReference type="ARBA" id="ARBA00022980"/>
    </source>
</evidence>
<evidence type="ECO:0000256" key="1">
    <source>
        <dbReference type="ARBA" id="ARBA00006700"/>
    </source>
</evidence>
<organism evidence="6 7">
    <name type="scientific">Hapsidospora chrysogenum (strain ATCC 11550 / CBS 779.69 / DSM 880 / IAM 14645 / JCM 23072 / IMI 49137)</name>
    <name type="common">Acremonium chrysogenum</name>
    <dbReference type="NCBI Taxonomy" id="857340"/>
    <lineage>
        <taxon>Eukaryota</taxon>
        <taxon>Fungi</taxon>
        <taxon>Dikarya</taxon>
        <taxon>Ascomycota</taxon>
        <taxon>Pezizomycotina</taxon>
        <taxon>Sordariomycetes</taxon>
        <taxon>Hypocreomycetidae</taxon>
        <taxon>Hypocreales</taxon>
        <taxon>Bionectriaceae</taxon>
        <taxon>Hapsidospora</taxon>
    </lineage>
</organism>
<feature type="compositionally biased region" description="Basic and acidic residues" evidence="5">
    <location>
        <begin position="128"/>
        <end position="138"/>
    </location>
</feature>
<evidence type="ECO:0000256" key="5">
    <source>
        <dbReference type="SAM" id="MobiDB-lite"/>
    </source>
</evidence>
<dbReference type="Pfam" id="PF00276">
    <property type="entry name" value="Ribosomal_L23"/>
    <property type="match status" value="1"/>
</dbReference>
<evidence type="ECO:0000313" key="7">
    <source>
        <dbReference type="Proteomes" id="UP000029964"/>
    </source>
</evidence>
<comment type="similarity">
    <text evidence="1">Belongs to the universal ribosomal protein uL23 family.</text>
</comment>
<dbReference type="Proteomes" id="UP000029964">
    <property type="component" value="Unassembled WGS sequence"/>
</dbReference>
<feature type="region of interest" description="Disordered" evidence="5">
    <location>
        <begin position="128"/>
        <end position="159"/>
    </location>
</feature>
<evidence type="ECO:0000256" key="3">
    <source>
        <dbReference type="ARBA" id="ARBA00023274"/>
    </source>
</evidence>
<dbReference type="InterPro" id="IPR012678">
    <property type="entry name" value="Ribosomal_uL23/eL15/eS24_sf"/>
</dbReference>
<dbReference type="Gene3D" id="3.30.70.330">
    <property type="match status" value="1"/>
</dbReference>
<dbReference type="EMBL" id="JPKY01000063">
    <property type="protein sequence ID" value="KFH43734.1"/>
    <property type="molecule type" value="Genomic_DNA"/>
</dbReference>
<dbReference type="HOGENOM" id="CLU_086423_1_0_1"/>
<dbReference type="PANTHER" id="PTHR12059:SF5">
    <property type="entry name" value="LARGE RIBOSOMAL SUBUNIT PROTEIN UL23M"/>
    <property type="match status" value="1"/>
</dbReference>
<evidence type="ECO:0000256" key="4">
    <source>
        <dbReference type="ARBA" id="ARBA00039977"/>
    </source>
</evidence>
<sequence>MAEAAKAAARSPAFRLGRKEIFLPSHVVTFVRKTHLPPNEACFNVPLRWNKFDVRDYLWNLYGVEVTKVRSYVKEQPLTQRVGLPNSWYRPQAKKFMTVELAQPFQWPEVPENTQPWNKEMWDMREERLQAQRKEQSQTHRGQIPLPSEQKESEDRKKLRSLAQKMLSGEVKWENNVKLDPKWEHIMGQAGGANDEVKTGREPVEPQVSESKDDTAPR</sequence>
<dbReference type="SUPFAM" id="SSF54189">
    <property type="entry name" value="Ribosomal proteins S24e, L23 and L15e"/>
    <property type="match status" value="1"/>
</dbReference>
<protein>
    <recommendedName>
        <fullName evidence="4">Large ribosomal subunit protein uL23m</fullName>
    </recommendedName>
</protein>
<comment type="caution">
    <text evidence="6">The sequence shown here is derived from an EMBL/GenBank/DDBJ whole genome shotgun (WGS) entry which is preliminary data.</text>
</comment>
<keyword evidence="2 6" id="KW-0689">Ribosomal protein</keyword>
<accession>A0A086T302</accession>
<dbReference type="STRING" id="857340.A0A086T302"/>
<name>A0A086T302_HAPC1</name>
<dbReference type="GO" id="GO:0003735">
    <property type="term" value="F:structural constituent of ribosome"/>
    <property type="evidence" value="ECO:0007669"/>
    <property type="project" value="InterPro"/>
</dbReference>